<dbReference type="EMBL" id="ONZP01000489">
    <property type="protein sequence ID" value="SPJ85635.1"/>
    <property type="molecule type" value="Genomic_DNA"/>
</dbReference>
<organism evidence="1 2">
    <name type="scientific">Fusarium torulosum</name>
    <dbReference type="NCBI Taxonomy" id="33205"/>
    <lineage>
        <taxon>Eukaryota</taxon>
        <taxon>Fungi</taxon>
        <taxon>Dikarya</taxon>
        <taxon>Ascomycota</taxon>
        <taxon>Pezizomycotina</taxon>
        <taxon>Sordariomycetes</taxon>
        <taxon>Hypocreomycetidae</taxon>
        <taxon>Hypocreales</taxon>
        <taxon>Nectriaceae</taxon>
        <taxon>Fusarium</taxon>
    </lineage>
</organism>
<dbReference type="AlphaFoldDB" id="A0AAE8MI88"/>
<evidence type="ECO:0000313" key="2">
    <source>
        <dbReference type="Proteomes" id="UP001187734"/>
    </source>
</evidence>
<reference evidence="1" key="1">
    <citation type="submission" date="2018-03" db="EMBL/GenBank/DDBJ databases">
        <authorList>
            <person name="Guldener U."/>
        </authorList>
    </citation>
    <scope>NUCLEOTIDE SEQUENCE</scope>
</reference>
<keyword evidence="2" id="KW-1185">Reference proteome</keyword>
<proteinExistence type="predicted"/>
<dbReference type="Proteomes" id="UP001187734">
    <property type="component" value="Unassembled WGS sequence"/>
</dbReference>
<accession>A0AAE8MI88</accession>
<name>A0AAE8MI88_9HYPO</name>
<evidence type="ECO:0000313" key="1">
    <source>
        <dbReference type="EMBL" id="SPJ85635.1"/>
    </source>
</evidence>
<comment type="caution">
    <text evidence="1">The sequence shown here is derived from an EMBL/GenBank/DDBJ whole genome shotgun (WGS) entry which is preliminary data.</text>
</comment>
<protein>
    <submittedName>
        <fullName evidence="1">Uncharacterized protein</fullName>
    </submittedName>
</protein>
<gene>
    <name evidence="1" type="ORF">FTOL_11416</name>
</gene>
<sequence length="137" mass="15492">MSNLEGLNASHWLHLLHSEIYPNTNHLLCSFYLGTIQMLPDSFLPFPFFPPHYSYLHIQRDSEKPDRAVNNTAFTPVSLATDHSQTVHDCGEELPCSSRFKGPHVWSRSDLSRHQALAVSQTFPASSPTFLFMLAPP</sequence>